<feature type="compositionally biased region" description="Low complexity" evidence="1">
    <location>
        <begin position="331"/>
        <end position="349"/>
    </location>
</feature>
<dbReference type="Proteomes" id="UP001345219">
    <property type="component" value="Chromosome 18"/>
</dbReference>
<dbReference type="GO" id="GO:0019210">
    <property type="term" value="F:kinase inhibitor activity"/>
    <property type="evidence" value="ECO:0007669"/>
    <property type="project" value="InterPro"/>
</dbReference>
<gene>
    <name evidence="2" type="ORF">SAY87_024027</name>
</gene>
<evidence type="ECO:0000313" key="3">
    <source>
        <dbReference type="Proteomes" id="UP001345219"/>
    </source>
</evidence>
<evidence type="ECO:0000313" key="2">
    <source>
        <dbReference type="EMBL" id="KAK4776066.1"/>
    </source>
</evidence>
<organism evidence="2 3">
    <name type="scientific">Trapa incisa</name>
    <dbReference type="NCBI Taxonomy" id="236973"/>
    <lineage>
        <taxon>Eukaryota</taxon>
        <taxon>Viridiplantae</taxon>
        <taxon>Streptophyta</taxon>
        <taxon>Embryophyta</taxon>
        <taxon>Tracheophyta</taxon>
        <taxon>Spermatophyta</taxon>
        <taxon>Magnoliopsida</taxon>
        <taxon>eudicotyledons</taxon>
        <taxon>Gunneridae</taxon>
        <taxon>Pentapetalae</taxon>
        <taxon>rosids</taxon>
        <taxon>malvids</taxon>
        <taxon>Myrtales</taxon>
        <taxon>Lythraceae</taxon>
        <taxon>Trapa</taxon>
    </lineage>
</organism>
<dbReference type="GO" id="GO:0005886">
    <property type="term" value="C:plasma membrane"/>
    <property type="evidence" value="ECO:0007669"/>
    <property type="project" value="InterPro"/>
</dbReference>
<feature type="region of interest" description="Disordered" evidence="1">
    <location>
        <begin position="328"/>
        <end position="349"/>
    </location>
</feature>
<dbReference type="EMBL" id="JAXIOK010000003">
    <property type="protein sequence ID" value="KAK4776066.1"/>
    <property type="molecule type" value="Genomic_DNA"/>
</dbReference>
<dbReference type="InterPro" id="IPR039620">
    <property type="entry name" value="BKI1/MAKR1/3/4"/>
</dbReference>
<comment type="caution">
    <text evidence="2">The sequence shown here is derived from an EMBL/GenBank/DDBJ whole genome shotgun (WGS) entry which is preliminary data.</text>
</comment>
<protein>
    <recommendedName>
        <fullName evidence="4">Membrane-associated kinase regulator 4</fullName>
    </recommendedName>
</protein>
<dbReference type="PANTHER" id="PTHR33312:SF21">
    <property type="entry name" value="MEMBRANE-ASSOCIATED KINASE REGULATOR 3-RELATED"/>
    <property type="match status" value="1"/>
</dbReference>
<proteinExistence type="predicted"/>
<keyword evidence="3" id="KW-1185">Reference proteome</keyword>
<name>A0AAN7KZL3_9MYRT</name>
<accession>A0AAN7KZL3</accession>
<dbReference type="PANTHER" id="PTHR33312">
    <property type="entry name" value="MEMBRANE-ASSOCIATED KINASE REGULATOR 4-RELATED"/>
    <property type="match status" value="1"/>
</dbReference>
<dbReference type="AlphaFoldDB" id="A0AAN7KZL3"/>
<sequence>MLSCFSTRDQRLAADMEVSNVSDDEYIDMEISLSPLNLVGSPMKQCRGFEFPVASTAQGRLETIEFPADELFYKGKLLPLHLPPRLKMVERLRSPKIRRSSHGRDQEFIYEDGDGFQEEDMFSLPTVLIMPSASHGMSTSTWSIGSRNISPSESNRVSCEVNHVEDNYSFEWSNEHRGLIHCDKKKQFLSGSSCSESSSFYSALWSKPLNQIKQSLICQKIISSKAFIRSFFSKINSRGGRGGHSQGGRSIRDPCNTGAENLQVLGGSEKLTMRAPSEQNDNQGHDCNYRNLSLSIVKRIHRELAECGAANIYRKSFSAVTQQHSVATTASSNSFSLSSSSSSSSSSSFRLNNNVMHELQLLKQSSDASLGIEKSIEGAIAHCKRSHKLLPTQKEQ</sequence>
<evidence type="ECO:0008006" key="4">
    <source>
        <dbReference type="Google" id="ProtNLM"/>
    </source>
</evidence>
<reference evidence="2 3" key="1">
    <citation type="journal article" date="2023" name="Hortic Res">
        <title>Pangenome of water caltrop reveals structural variations and asymmetric subgenome divergence after allopolyploidization.</title>
        <authorList>
            <person name="Zhang X."/>
            <person name="Chen Y."/>
            <person name="Wang L."/>
            <person name="Yuan Y."/>
            <person name="Fang M."/>
            <person name="Shi L."/>
            <person name="Lu R."/>
            <person name="Comes H.P."/>
            <person name="Ma Y."/>
            <person name="Chen Y."/>
            <person name="Huang G."/>
            <person name="Zhou Y."/>
            <person name="Zheng Z."/>
            <person name="Qiu Y."/>
        </authorList>
    </citation>
    <scope>NUCLEOTIDE SEQUENCE [LARGE SCALE GENOMIC DNA]</scope>
    <source>
        <tissue evidence="2">Roots</tissue>
    </source>
</reference>
<evidence type="ECO:0000256" key="1">
    <source>
        <dbReference type="SAM" id="MobiDB-lite"/>
    </source>
</evidence>